<gene>
    <name evidence="1" type="primary">asp2</name>
    <name evidence="2" type="ORF">DW703_15430</name>
    <name evidence="1" type="ORF">DXB72_02970</name>
    <name evidence="3" type="ORF">FYL37_11585</name>
</gene>
<evidence type="ECO:0000313" key="6">
    <source>
        <dbReference type="Proteomes" id="UP000324325"/>
    </source>
</evidence>
<organism evidence="1 4">
    <name type="scientific">Agathobacter rectalis</name>
    <dbReference type="NCBI Taxonomy" id="39491"/>
    <lineage>
        <taxon>Bacteria</taxon>
        <taxon>Bacillati</taxon>
        <taxon>Bacillota</taxon>
        <taxon>Clostridia</taxon>
        <taxon>Lachnospirales</taxon>
        <taxon>Lachnospiraceae</taxon>
        <taxon>Agathobacter</taxon>
    </lineage>
</organism>
<evidence type="ECO:0000313" key="2">
    <source>
        <dbReference type="EMBL" id="RHE99831.1"/>
    </source>
</evidence>
<reference evidence="3 6" key="3">
    <citation type="submission" date="2019-09" db="EMBL/GenBank/DDBJ databases">
        <title>Strain-level analysis of Eubacterium rectale using genomes from metagenomes.</title>
        <authorList>
            <person name="Karcher N."/>
            <person name="Segata N."/>
        </authorList>
    </citation>
    <scope>NUCLEOTIDE SEQUENCE [LARGE SCALE GENOMIC DNA]</scope>
    <source>
        <strain evidence="3 6">L2-21</strain>
    </source>
</reference>
<dbReference type="InterPro" id="IPR022267">
    <property type="entry name" value="Asp2"/>
</dbReference>
<dbReference type="AlphaFoldDB" id="A0A3E5AQX2"/>
<dbReference type="InterPro" id="IPR029058">
    <property type="entry name" value="AB_hydrolase_fold"/>
</dbReference>
<evidence type="ECO:0000313" key="5">
    <source>
        <dbReference type="Proteomes" id="UP000283501"/>
    </source>
</evidence>
<evidence type="ECO:0000313" key="4">
    <source>
        <dbReference type="Proteomes" id="UP000260970"/>
    </source>
</evidence>
<dbReference type="Pfam" id="PF16929">
    <property type="entry name" value="Asp2"/>
    <property type="match status" value="1"/>
</dbReference>
<evidence type="ECO:0000313" key="3">
    <source>
        <dbReference type="EMBL" id="TYL56799.1"/>
    </source>
</evidence>
<reference evidence="4 5" key="1">
    <citation type="submission" date="2018-08" db="EMBL/GenBank/DDBJ databases">
        <title>A genome reference for cultivated species of the human gut microbiota.</title>
        <authorList>
            <person name="Zou Y."/>
            <person name="Xue W."/>
            <person name="Luo G."/>
        </authorList>
    </citation>
    <scope>NUCLEOTIDE SEQUENCE [LARGE SCALE GENOMIC DNA]</scope>
    <source>
        <strain evidence="2 5">AM26-2LB</strain>
        <strain evidence="1 4">OM05-6AA</strain>
    </source>
</reference>
<dbReference type="Proteomes" id="UP000260970">
    <property type="component" value="Unassembled WGS sequence"/>
</dbReference>
<dbReference type="EMBL" id="QSKY01000035">
    <property type="protein sequence ID" value="RHE99831.1"/>
    <property type="molecule type" value="Genomic_DNA"/>
</dbReference>
<dbReference type="Proteomes" id="UP000283501">
    <property type="component" value="Unassembled WGS sequence"/>
</dbReference>
<evidence type="ECO:0000313" key="1">
    <source>
        <dbReference type="EMBL" id="RGN25477.1"/>
    </source>
</evidence>
<dbReference type="NCBIfam" id="TIGR03712">
    <property type="entry name" value="acc_sec_asp2"/>
    <property type="match status" value="1"/>
</dbReference>
<protein>
    <submittedName>
        <fullName evidence="1">Accessory Sec system protein Asp2</fullName>
    </submittedName>
</protein>
<dbReference type="EMBL" id="QSUG01000002">
    <property type="protein sequence ID" value="RGN25477.1"/>
    <property type="molecule type" value="Genomic_DNA"/>
</dbReference>
<name>A0A3E5AQX2_9FIRM</name>
<dbReference type="GO" id="GO:0015031">
    <property type="term" value="P:protein transport"/>
    <property type="evidence" value="ECO:0007669"/>
    <property type="project" value="InterPro"/>
</dbReference>
<dbReference type="SUPFAM" id="SSF53474">
    <property type="entry name" value="alpha/beta-Hydrolases"/>
    <property type="match status" value="1"/>
</dbReference>
<proteinExistence type="predicted"/>
<dbReference type="Proteomes" id="UP000324325">
    <property type="component" value="Unassembled WGS sequence"/>
</dbReference>
<reference evidence="3 6" key="2">
    <citation type="submission" date="2019-08" db="EMBL/GenBank/DDBJ databases">
        <authorList>
            <person name="Duncan S."/>
            <person name="Walker A."/>
        </authorList>
    </citation>
    <scope>NUCLEOTIDE SEQUENCE [LARGE SCALE GENOMIC DNA]</scope>
    <source>
        <strain evidence="3 6">L2-21</strain>
    </source>
</reference>
<dbReference type="EMBL" id="VSTG01000016">
    <property type="protein sequence ID" value="TYL56799.1"/>
    <property type="molecule type" value="Genomic_DNA"/>
</dbReference>
<comment type="caution">
    <text evidence="1">The sequence shown here is derived from an EMBL/GenBank/DDBJ whole genome shotgun (WGS) entry which is preliminary data.</text>
</comment>
<accession>A0A3E5AQX2</accession>
<sequence length="506" mass="57944">MLVSKIHVLYVGDDDWTTKYSIPDNIEFEVYESDESELTANRPARKLMDLVILDRDITLSEEKAFTKFTRGYCLFATENVQMLNSATSRYFKARMGQYLYTGDVQYFLAHEVRNYYPNPYGEKFNPAKLAVSDSFTGRVACDGNYNLVLDGEFGENFSQIAYWRYNIPVFEGQCIDMYLEYEKTGDVEIKLRLFQFYYGSIGDIKQVWEFDEEQLQDVFRIDNESDQGPVFVSILARGTGSLNIISLHDRHSRRGHGFFLPGGERLVSSKGEEVFVYFEKGDMKPPLAVYFSGYRTQEGFEGYYMMRGFGCPFILVTDPRSEGGAFYLGDSEFEQMITDYVTDKLDELGLTKDELVLSGASMGTFGSLYYGSKLSPHALLLAKPLANMGNVARNERILRAGGFATSLDILMKNYDNLSDEAIEQLNNRMWDRFDSADWSHTKFIISYLYEDDYDPDGYPSILSHLKSSGVEVYGKGSHGRHTDNSANVMAWFKSQYNNLLHDDFSR</sequence>